<accession>H0JR23</accession>
<feature type="compositionally biased region" description="Polar residues" evidence="1">
    <location>
        <begin position="71"/>
        <end position="80"/>
    </location>
</feature>
<gene>
    <name evidence="2" type="ORF">AK37_10536</name>
</gene>
<feature type="compositionally biased region" description="Polar residues" evidence="1">
    <location>
        <begin position="90"/>
        <end position="100"/>
    </location>
</feature>
<feature type="region of interest" description="Disordered" evidence="1">
    <location>
        <begin position="66"/>
        <end position="100"/>
    </location>
</feature>
<reference evidence="2 3" key="1">
    <citation type="submission" date="2011-12" db="EMBL/GenBank/DDBJ databases">
        <authorList>
            <person name="Kriszt B."/>
            <person name="Tancsics A."/>
            <person name="Cserhati M."/>
            <person name="Toth A."/>
            <person name="Nagy I."/>
            <person name="Horvath B."/>
            <person name="Tamura T."/>
            <person name="Kukolya J."/>
            <person name="Szoboszlay S."/>
        </authorList>
    </citation>
    <scope>NUCLEOTIDE SEQUENCE [LARGE SCALE GENOMIC DNA]</scope>
    <source>
        <strain evidence="2 3">AK37</strain>
    </source>
</reference>
<dbReference type="AlphaFoldDB" id="H0JR23"/>
<proteinExistence type="predicted"/>
<protein>
    <submittedName>
        <fullName evidence="2">Uncharacterized protein</fullName>
    </submittedName>
</protein>
<evidence type="ECO:0000313" key="3">
    <source>
        <dbReference type="Proteomes" id="UP000005064"/>
    </source>
</evidence>
<dbReference type="PATRIC" id="fig|1114960.4.peg.2145"/>
<comment type="caution">
    <text evidence="2">The sequence shown here is derived from an EMBL/GenBank/DDBJ whole genome shotgun (WGS) entry which is preliminary data.</text>
</comment>
<sequence length="100" mass="10414">MCGANTDPADLVTGRPVHETTVSTLLGDAVLKDRGTPGHRVVSIASDLAGENGFEIDGDSVLLDLPPDRGPTSSARSSPTAWMCCRSDRPNASSRTCSSK</sequence>
<organism evidence="2 3">
    <name type="scientific">Rhodococcus pyridinivorans AK37</name>
    <dbReference type="NCBI Taxonomy" id="1114960"/>
    <lineage>
        <taxon>Bacteria</taxon>
        <taxon>Bacillati</taxon>
        <taxon>Actinomycetota</taxon>
        <taxon>Actinomycetes</taxon>
        <taxon>Mycobacteriales</taxon>
        <taxon>Nocardiaceae</taxon>
        <taxon>Rhodococcus</taxon>
    </lineage>
</organism>
<name>H0JR23_9NOCA</name>
<evidence type="ECO:0000313" key="2">
    <source>
        <dbReference type="EMBL" id="EHK83806.1"/>
    </source>
</evidence>
<evidence type="ECO:0000256" key="1">
    <source>
        <dbReference type="SAM" id="MobiDB-lite"/>
    </source>
</evidence>
<dbReference type="EMBL" id="AHBW01000038">
    <property type="protein sequence ID" value="EHK83806.1"/>
    <property type="molecule type" value="Genomic_DNA"/>
</dbReference>
<dbReference type="Proteomes" id="UP000005064">
    <property type="component" value="Unassembled WGS sequence"/>
</dbReference>